<dbReference type="InterPro" id="IPR052967">
    <property type="entry name" value="Stress_Response_Assoc"/>
</dbReference>
<dbReference type="Pfam" id="PF09557">
    <property type="entry name" value="DUF2382"/>
    <property type="match status" value="1"/>
</dbReference>
<comment type="caution">
    <text evidence="3">The sequence shown here is derived from an EMBL/GenBank/DDBJ whole genome shotgun (WGS) entry which is preliminary data.</text>
</comment>
<sequence length="347" mass="36725">MSRTITAMFDDRAHADAAVQQLTQQLNILRSDVQLHAADTASTTDGTATTSGDTGFWASLKDLFVPDEDRTTYAEGVRRGSVVLSARVEDGMLEHAMDVLESHGAVDLDTREAEWRQDGWTGTQAVASDTKVATVPTATGLGVAATDTAMNSTTPAVASTHTAAAASNTATGGVTTARVGGEEVIPIVEESLRVGKRDVERGRVRVRSYVVETPVSEQVMLHKEHVDVQRRTVDRPVTGAEAVFQDRTIEATETAEEAVIAKEARVTGEVVIRKEASERTETVQDTVRRTEVDIDDTTGDTGRVTTGSGVAGVAPDDAPGNPPGTMASRAVDKTLGTNVSGANPDKR</sequence>
<protein>
    <submittedName>
        <fullName evidence="3">YsnF/AvaK domain-containing protein</fullName>
    </submittedName>
</protein>
<feature type="domain" description="DUF2382" evidence="2">
    <location>
        <begin position="185"/>
        <end position="294"/>
    </location>
</feature>
<dbReference type="InterPro" id="IPR019060">
    <property type="entry name" value="DUF2382"/>
</dbReference>
<accession>A0ABS1UA85</accession>
<organism evidence="3 4">
    <name type="scientific">Belnapia arida</name>
    <dbReference type="NCBI Taxonomy" id="2804533"/>
    <lineage>
        <taxon>Bacteria</taxon>
        <taxon>Pseudomonadati</taxon>
        <taxon>Pseudomonadota</taxon>
        <taxon>Alphaproteobacteria</taxon>
        <taxon>Acetobacterales</taxon>
        <taxon>Roseomonadaceae</taxon>
        <taxon>Belnapia</taxon>
    </lineage>
</organism>
<keyword evidence="4" id="KW-1185">Reference proteome</keyword>
<evidence type="ECO:0000313" key="4">
    <source>
        <dbReference type="Proteomes" id="UP000660885"/>
    </source>
</evidence>
<dbReference type="Proteomes" id="UP000660885">
    <property type="component" value="Unassembled WGS sequence"/>
</dbReference>
<dbReference type="PANTHER" id="PTHR38463:SF1">
    <property type="entry name" value="STRESS RESPONSE PROTEIN YSNF"/>
    <property type="match status" value="1"/>
</dbReference>
<evidence type="ECO:0000256" key="1">
    <source>
        <dbReference type="SAM" id="MobiDB-lite"/>
    </source>
</evidence>
<dbReference type="PANTHER" id="PTHR38463">
    <property type="entry name" value="STRESS RESPONSE PROTEIN YSNF"/>
    <property type="match status" value="1"/>
</dbReference>
<feature type="compositionally biased region" description="Low complexity" evidence="1">
    <location>
        <begin position="299"/>
        <end position="308"/>
    </location>
</feature>
<feature type="region of interest" description="Disordered" evidence="1">
    <location>
        <begin position="295"/>
        <end position="347"/>
    </location>
</feature>
<evidence type="ECO:0000259" key="2">
    <source>
        <dbReference type="Pfam" id="PF09557"/>
    </source>
</evidence>
<evidence type="ECO:0000313" key="3">
    <source>
        <dbReference type="EMBL" id="MBL6081593.1"/>
    </source>
</evidence>
<reference evidence="3 4" key="1">
    <citation type="submission" date="2021-01" db="EMBL/GenBank/DDBJ databases">
        <title>Belnapia mucosa sp. nov. and Belnapia arida sp. nov., isolated from the Tabernas Desert (Almeria, Spain).</title>
        <authorList>
            <person name="Molina-Menor E."/>
            <person name="Vidal-Verdu A."/>
            <person name="Calonge A."/>
            <person name="Satari L."/>
            <person name="Pereto J."/>
            <person name="Porcar M."/>
        </authorList>
    </citation>
    <scope>NUCLEOTIDE SEQUENCE [LARGE SCALE GENOMIC DNA]</scope>
    <source>
        <strain evidence="3 4">T18</strain>
    </source>
</reference>
<name>A0ABS1UA85_9PROT</name>
<dbReference type="EMBL" id="JAETWB010000031">
    <property type="protein sequence ID" value="MBL6081593.1"/>
    <property type="molecule type" value="Genomic_DNA"/>
</dbReference>
<dbReference type="RefSeq" id="WP_202834809.1">
    <property type="nucleotide sequence ID" value="NZ_JAETWB010000031.1"/>
</dbReference>
<proteinExistence type="predicted"/>
<gene>
    <name evidence="3" type="ORF">JMJ56_26740</name>
</gene>